<accession>A0A9Q0YP77</accession>
<evidence type="ECO:0000313" key="2">
    <source>
        <dbReference type="Proteomes" id="UP001152320"/>
    </source>
</evidence>
<sequence>MDLKPQGFVIDLDKNYQYPTTTPHAITLLVMPVEQMVKTCDTSIWLKLLKNCYH</sequence>
<gene>
    <name evidence="1" type="ORF">HOLleu_33764</name>
</gene>
<keyword evidence="2" id="KW-1185">Reference proteome</keyword>
<protein>
    <submittedName>
        <fullName evidence="1">Uncharacterized protein</fullName>
    </submittedName>
</protein>
<dbReference type="EMBL" id="JAIZAY010000017">
    <property type="protein sequence ID" value="KAJ8026032.1"/>
    <property type="molecule type" value="Genomic_DNA"/>
</dbReference>
<name>A0A9Q0YP77_HOLLE</name>
<evidence type="ECO:0000313" key="1">
    <source>
        <dbReference type="EMBL" id="KAJ8026032.1"/>
    </source>
</evidence>
<comment type="caution">
    <text evidence="1">The sequence shown here is derived from an EMBL/GenBank/DDBJ whole genome shotgun (WGS) entry which is preliminary data.</text>
</comment>
<dbReference type="AlphaFoldDB" id="A0A9Q0YP77"/>
<organism evidence="1 2">
    <name type="scientific">Holothuria leucospilota</name>
    <name type="common">Black long sea cucumber</name>
    <name type="synonym">Mertensiothuria leucospilota</name>
    <dbReference type="NCBI Taxonomy" id="206669"/>
    <lineage>
        <taxon>Eukaryota</taxon>
        <taxon>Metazoa</taxon>
        <taxon>Echinodermata</taxon>
        <taxon>Eleutherozoa</taxon>
        <taxon>Echinozoa</taxon>
        <taxon>Holothuroidea</taxon>
        <taxon>Aspidochirotacea</taxon>
        <taxon>Aspidochirotida</taxon>
        <taxon>Holothuriidae</taxon>
        <taxon>Holothuria</taxon>
    </lineage>
</organism>
<dbReference type="Proteomes" id="UP001152320">
    <property type="component" value="Chromosome 17"/>
</dbReference>
<proteinExistence type="predicted"/>
<reference evidence="1" key="1">
    <citation type="submission" date="2021-10" db="EMBL/GenBank/DDBJ databases">
        <title>Tropical sea cucumber genome reveals ecological adaptation and Cuvierian tubules defense mechanism.</title>
        <authorList>
            <person name="Chen T."/>
        </authorList>
    </citation>
    <scope>NUCLEOTIDE SEQUENCE</scope>
    <source>
        <strain evidence="1">Nanhai2018</strain>
        <tissue evidence="1">Muscle</tissue>
    </source>
</reference>